<dbReference type="InterPro" id="IPR007372">
    <property type="entry name" value="Lipid/polyisoprenoid-bd_YceI"/>
</dbReference>
<accession>A0AAJ6BGG5</accession>
<evidence type="ECO:0000313" key="2">
    <source>
        <dbReference type="EMBL" id="WEK34116.1"/>
    </source>
</evidence>
<dbReference type="Proteomes" id="UP001220610">
    <property type="component" value="Chromosome"/>
</dbReference>
<feature type="domain" description="Lipid/polyisoprenoid-binding YceI-like" evidence="1">
    <location>
        <begin position="59"/>
        <end position="194"/>
    </location>
</feature>
<protein>
    <submittedName>
        <fullName evidence="2">YceI family protein</fullName>
    </submittedName>
</protein>
<organism evidence="2 3">
    <name type="scientific">Candidatus Pseudobacter hemicellulosilyticus</name>
    <dbReference type="NCBI Taxonomy" id="3121375"/>
    <lineage>
        <taxon>Bacteria</taxon>
        <taxon>Pseudomonadati</taxon>
        <taxon>Bacteroidota</taxon>
        <taxon>Chitinophagia</taxon>
        <taxon>Chitinophagales</taxon>
        <taxon>Chitinophagaceae</taxon>
        <taxon>Pseudobacter</taxon>
    </lineage>
</organism>
<reference evidence="2" key="1">
    <citation type="submission" date="2023-03" db="EMBL/GenBank/DDBJ databases">
        <title>Andean soil-derived lignocellulolytic bacterial consortium as a source of novel taxa and putative plastic-active enzymes.</title>
        <authorList>
            <person name="Diaz-Garcia L."/>
            <person name="Chuvochina M."/>
            <person name="Feuerriegel G."/>
            <person name="Bunk B."/>
            <person name="Sproer C."/>
            <person name="Streit W.R."/>
            <person name="Rodriguez L.M."/>
            <person name="Overmann J."/>
            <person name="Jimenez D.J."/>
        </authorList>
    </citation>
    <scope>NUCLEOTIDE SEQUENCE</scope>
    <source>
        <strain evidence="2">MAG 7</strain>
    </source>
</reference>
<dbReference type="AlphaFoldDB" id="A0AAJ6BGG5"/>
<dbReference type="EMBL" id="CP119311">
    <property type="protein sequence ID" value="WEK34116.1"/>
    <property type="molecule type" value="Genomic_DNA"/>
</dbReference>
<name>A0AAJ6BGG5_9BACT</name>
<evidence type="ECO:0000313" key="3">
    <source>
        <dbReference type="Proteomes" id="UP001220610"/>
    </source>
</evidence>
<dbReference type="InterPro" id="IPR036761">
    <property type="entry name" value="TTHA0802/YceI-like_sf"/>
</dbReference>
<dbReference type="Pfam" id="PF04264">
    <property type="entry name" value="YceI"/>
    <property type="match status" value="1"/>
</dbReference>
<proteinExistence type="predicted"/>
<sequence length="200" mass="22546">MKALIIIPMLALMAAMPGHREQTFKWVVQQGCNLKVAGKTNINKFNCEVREYSKPDTISFYHSEPNSSAVPLSGELSIPVASFDCFNSMMTSDLRKSLKSKQFPHLKIRFLSFKRLPSLKAAEETISGIVQIDMAGASKKYEVAYRIGRDDKQIIHLVGAQQIRFSDFNLEAPKKLGGMVKADDELNVEFYINFKTVFCN</sequence>
<evidence type="ECO:0000259" key="1">
    <source>
        <dbReference type="Pfam" id="PF04264"/>
    </source>
</evidence>
<dbReference type="SUPFAM" id="SSF101874">
    <property type="entry name" value="YceI-like"/>
    <property type="match status" value="1"/>
</dbReference>
<dbReference type="Gene3D" id="2.40.128.110">
    <property type="entry name" value="Lipid/polyisoprenoid-binding, YceI-like"/>
    <property type="match status" value="1"/>
</dbReference>
<gene>
    <name evidence="2" type="ORF">P0Y53_16635</name>
</gene>